<evidence type="ECO:0000256" key="1">
    <source>
        <dbReference type="ARBA" id="ARBA00010528"/>
    </source>
</evidence>
<keyword evidence="3 5" id="KW-0687">Ribonucleoprotein</keyword>
<dbReference type="HAMAP" id="MF_01328_B">
    <property type="entry name" value="Ribosomal_uL4_B"/>
    <property type="match status" value="1"/>
</dbReference>
<protein>
    <recommendedName>
        <fullName evidence="4 5">Large ribosomal subunit protein uL4</fullName>
    </recommendedName>
</protein>
<dbReference type="PANTHER" id="PTHR10746:SF6">
    <property type="entry name" value="LARGE RIBOSOMAL SUBUNIT PROTEIN UL4M"/>
    <property type="match status" value="1"/>
</dbReference>
<dbReference type="Pfam" id="PF00573">
    <property type="entry name" value="Ribosomal_L4"/>
    <property type="match status" value="1"/>
</dbReference>
<evidence type="ECO:0000256" key="4">
    <source>
        <dbReference type="ARBA" id="ARBA00035244"/>
    </source>
</evidence>
<organism evidence="7 8">
    <name type="scientific">Rhodothalassium salexigens DSM 2132</name>
    <dbReference type="NCBI Taxonomy" id="1188247"/>
    <lineage>
        <taxon>Bacteria</taxon>
        <taxon>Pseudomonadati</taxon>
        <taxon>Pseudomonadota</taxon>
        <taxon>Alphaproteobacteria</taxon>
        <taxon>Rhodothalassiales</taxon>
        <taxon>Rhodothalassiaceae</taxon>
        <taxon>Rhodothalassium</taxon>
    </lineage>
</organism>
<dbReference type="InterPro" id="IPR013005">
    <property type="entry name" value="Ribosomal_uL4-like"/>
</dbReference>
<evidence type="ECO:0000313" key="8">
    <source>
        <dbReference type="Proteomes" id="UP000295399"/>
    </source>
</evidence>
<dbReference type="OrthoDB" id="9803201at2"/>
<comment type="function">
    <text evidence="5">Forms part of the polypeptide exit tunnel.</text>
</comment>
<reference evidence="7 8" key="1">
    <citation type="submission" date="2019-03" db="EMBL/GenBank/DDBJ databases">
        <title>Genomic Encyclopedia of Type Strains, Phase IV (KMG-IV): sequencing the most valuable type-strain genomes for metagenomic binning, comparative biology and taxonomic classification.</title>
        <authorList>
            <person name="Goeker M."/>
        </authorList>
    </citation>
    <scope>NUCLEOTIDE SEQUENCE [LARGE SCALE GENOMIC DNA]</scope>
    <source>
        <strain evidence="7 8">DSM 2132</strain>
    </source>
</reference>
<keyword evidence="5" id="KW-0699">rRNA-binding</keyword>
<dbReference type="GO" id="GO:0003735">
    <property type="term" value="F:structural constituent of ribosome"/>
    <property type="evidence" value="ECO:0007669"/>
    <property type="project" value="InterPro"/>
</dbReference>
<dbReference type="GO" id="GO:1990904">
    <property type="term" value="C:ribonucleoprotein complex"/>
    <property type="evidence" value="ECO:0007669"/>
    <property type="project" value="UniProtKB-KW"/>
</dbReference>
<accession>A0A4R2PC49</accession>
<dbReference type="InParanoid" id="A0A4R2PC49"/>
<dbReference type="AlphaFoldDB" id="A0A4R2PC49"/>
<proteinExistence type="inferred from homology"/>
<dbReference type="InterPro" id="IPR002136">
    <property type="entry name" value="Ribosomal_uL4"/>
</dbReference>
<comment type="subunit">
    <text evidence="5">Part of the 50S ribosomal subunit.</text>
</comment>
<comment type="caution">
    <text evidence="7">The sequence shown here is derived from an EMBL/GenBank/DDBJ whole genome shotgun (WGS) entry which is preliminary data.</text>
</comment>
<name>A0A4R2PC49_RHOSA</name>
<keyword evidence="2 5" id="KW-0689">Ribosomal protein</keyword>
<keyword evidence="5" id="KW-0694">RNA-binding</keyword>
<dbReference type="InterPro" id="IPR023574">
    <property type="entry name" value="Ribosomal_uL4_dom_sf"/>
</dbReference>
<dbReference type="PANTHER" id="PTHR10746">
    <property type="entry name" value="50S RIBOSOMAL PROTEIN L4"/>
    <property type="match status" value="1"/>
</dbReference>
<evidence type="ECO:0000313" key="7">
    <source>
        <dbReference type="EMBL" id="TCP31978.1"/>
    </source>
</evidence>
<dbReference type="Proteomes" id="UP000295399">
    <property type="component" value="Unassembled WGS sequence"/>
</dbReference>
<keyword evidence="8" id="KW-1185">Reference proteome</keyword>
<dbReference type="FunCoup" id="A0A4R2PC49">
    <property type="interactions" value="661"/>
</dbReference>
<evidence type="ECO:0000256" key="6">
    <source>
        <dbReference type="SAM" id="MobiDB-lite"/>
    </source>
</evidence>
<sequence>MKADVITLDAEKAGQVDLDEAVFGIEARADILHRVVTWQLARRRAGTHAVKTRGEVTGTTKKWYRQKGTGNARHGNKKPNIFRGGGNAHGPKPRDYEYSLPKKIRALGLRSALSAKQAAGKLIVVDAAALDAPKTRTLKDKLAKLSLDNALIIDGAEVDANFKRAAQNLPKIDVLPSMGANVYDILRRDTLVLTKAAVEKLEERLK</sequence>
<dbReference type="NCBIfam" id="TIGR03953">
    <property type="entry name" value="rplD_bact"/>
    <property type="match status" value="1"/>
</dbReference>
<dbReference type="GO" id="GO:0005840">
    <property type="term" value="C:ribosome"/>
    <property type="evidence" value="ECO:0007669"/>
    <property type="project" value="UniProtKB-KW"/>
</dbReference>
<dbReference type="SUPFAM" id="SSF52166">
    <property type="entry name" value="Ribosomal protein L4"/>
    <property type="match status" value="1"/>
</dbReference>
<comment type="function">
    <text evidence="5">One of the primary rRNA binding proteins, this protein initially binds near the 5'-end of the 23S rRNA. It is important during the early stages of 50S assembly. It makes multiple contacts with different domains of the 23S rRNA in the assembled 50S subunit and ribosome.</text>
</comment>
<gene>
    <name evidence="5" type="primary">rplD</name>
    <name evidence="7" type="ORF">EV659_11058</name>
</gene>
<comment type="similarity">
    <text evidence="1 5">Belongs to the universal ribosomal protein uL4 family.</text>
</comment>
<dbReference type="Gene3D" id="3.40.1370.10">
    <property type="match status" value="1"/>
</dbReference>
<dbReference type="GO" id="GO:0019843">
    <property type="term" value="F:rRNA binding"/>
    <property type="evidence" value="ECO:0007669"/>
    <property type="project" value="UniProtKB-UniRule"/>
</dbReference>
<dbReference type="RefSeq" id="WP_132709197.1">
    <property type="nucleotide sequence ID" value="NZ_JACIGF010000010.1"/>
</dbReference>
<dbReference type="EMBL" id="SLXO01000010">
    <property type="protein sequence ID" value="TCP31978.1"/>
    <property type="molecule type" value="Genomic_DNA"/>
</dbReference>
<dbReference type="GO" id="GO:0006412">
    <property type="term" value="P:translation"/>
    <property type="evidence" value="ECO:0007669"/>
    <property type="project" value="UniProtKB-UniRule"/>
</dbReference>
<evidence type="ECO:0000256" key="2">
    <source>
        <dbReference type="ARBA" id="ARBA00022980"/>
    </source>
</evidence>
<feature type="region of interest" description="Disordered" evidence="6">
    <location>
        <begin position="66"/>
        <end position="92"/>
    </location>
</feature>
<evidence type="ECO:0000256" key="5">
    <source>
        <dbReference type="HAMAP-Rule" id="MF_01328"/>
    </source>
</evidence>
<evidence type="ECO:0000256" key="3">
    <source>
        <dbReference type="ARBA" id="ARBA00023274"/>
    </source>
</evidence>